<feature type="region of interest" description="Disordered" evidence="1">
    <location>
        <begin position="1"/>
        <end position="33"/>
    </location>
</feature>
<keyword evidence="4" id="KW-1185">Reference proteome</keyword>
<dbReference type="InterPro" id="IPR025326">
    <property type="entry name" value="DUF4232"/>
</dbReference>
<accession>A0A2X0K4P3</accession>
<evidence type="ECO:0000256" key="1">
    <source>
        <dbReference type="SAM" id="MobiDB-lite"/>
    </source>
</evidence>
<organism evidence="3 4">
    <name type="scientific">Streptacidiphilus pinicola</name>
    <dbReference type="NCBI Taxonomy" id="2219663"/>
    <lineage>
        <taxon>Bacteria</taxon>
        <taxon>Bacillati</taxon>
        <taxon>Actinomycetota</taxon>
        <taxon>Actinomycetes</taxon>
        <taxon>Kitasatosporales</taxon>
        <taxon>Streptomycetaceae</taxon>
        <taxon>Streptacidiphilus</taxon>
    </lineage>
</organism>
<reference evidence="3 4" key="1">
    <citation type="submission" date="2018-06" db="EMBL/GenBank/DDBJ databases">
        <title>Streptacidiphilus pinicola sp. nov., isolated from pine grove soil.</title>
        <authorList>
            <person name="Roh S.G."/>
            <person name="Park S."/>
            <person name="Kim M.-K."/>
            <person name="Yun B.-R."/>
            <person name="Park J."/>
            <person name="Kim M.J."/>
            <person name="Kim Y.S."/>
            <person name="Kim S.B."/>
        </authorList>
    </citation>
    <scope>NUCLEOTIDE SEQUENCE [LARGE SCALE GENOMIC DNA]</scope>
    <source>
        <strain evidence="3 4">MMS16-CNU450</strain>
    </source>
</reference>
<name>A0A2X0K4P3_9ACTN</name>
<dbReference type="Pfam" id="PF14016">
    <property type="entry name" value="DUF4232"/>
    <property type="match status" value="1"/>
</dbReference>
<evidence type="ECO:0000313" key="3">
    <source>
        <dbReference type="EMBL" id="RAG82260.1"/>
    </source>
</evidence>
<feature type="compositionally biased region" description="Polar residues" evidence="1">
    <location>
        <begin position="1"/>
        <end position="15"/>
    </location>
</feature>
<proteinExistence type="predicted"/>
<gene>
    <name evidence="3" type="ORF">DN069_28510</name>
</gene>
<feature type="domain" description="DUF4232" evidence="2">
    <location>
        <begin position="97"/>
        <end position="237"/>
    </location>
</feature>
<protein>
    <recommendedName>
        <fullName evidence="2">DUF4232 domain-containing protein</fullName>
    </recommendedName>
</protein>
<dbReference type="EMBL" id="QKYN01000118">
    <property type="protein sequence ID" value="RAG82260.1"/>
    <property type="molecule type" value="Genomic_DNA"/>
</dbReference>
<feature type="compositionally biased region" description="Low complexity" evidence="1">
    <location>
        <begin position="69"/>
        <end position="94"/>
    </location>
</feature>
<feature type="region of interest" description="Disordered" evidence="1">
    <location>
        <begin position="69"/>
        <end position="95"/>
    </location>
</feature>
<evidence type="ECO:0000259" key="2">
    <source>
        <dbReference type="Pfam" id="PF14016"/>
    </source>
</evidence>
<dbReference type="Proteomes" id="UP000248889">
    <property type="component" value="Unassembled WGS sequence"/>
</dbReference>
<dbReference type="OrthoDB" id="3400969at2"/>
<dbReference type="AlphaFoldDB" id="A0A2X0K4P3"/>
<comment type="caution">
    <text evidence="3">The sequence shown here is derived from an EMBL/GenBank/DDBJ whole genome shotgun (WGS) entry which is preliminary data.</text>
</comment>
<evidence type="ECO:0000313" key="4">
    <source>
        <dbReference type="Proteomes" id="UP000248889"/>
    </source>
</evidence>
<sequence>MAVTDGSRSCGSSRDTTGEEHLPTAGNRMHTTSRLSVTAATVLTAGLALTACGSSSSSSAAASASPVASGTSAAASPSADPTASSTTGGTTASAKHCTTADVKLTVQGPAGHASEQQPATATIRAVNTSGHSCSLTGYPGVRLADDQGKSSPIDALRHQGDPVAPVTLAPGAQATAQLLYSDVNGQGSASGRYVCAVTGSKVSIILPNTTTQVKVRVTGGVDKGTLNVCGTLNVDAFAGIQD</sequence>